<dbReference type="PANTHER" id="PTHR16943:SF8">
    <property type="entry name" value="2-METHYLCITRATE DEHYDRATASE"/>
    <property type="match status" value="1"/>
</dbReference>
<dbReference type="Gene3D" id="1.10.4100.10">
    <property type="entry name" value="2-methylcitrate dehydratase PrpD"/>
    <property type="match status" value="1"/>
</dbReference>
<reference evidence="5" key="1">
    <citation type="journal article" date="2021" name="Syst. Appl. Microbiol.">
        <title>Roseomonas hellenica sp. nov., isolated from roots of wild-growing Alkanna tinctoria.</title>
        <authorList>
            <person name="Rat A."/>
            <person name="Naranjo H.D."/>
            <person name="Lebbe L."/>
            <person name="Cnockaert M."/>
            <person name="Krigas N."/>
            <person name="Grigoriadou K."/>
            <person name="Maloupa E."/>
            <person name="Willems A."/>
        </authorList>
    </citation>
    <scope>NUCLEOTIDE SEQUENCE [LARGE SCALE GENOMIC DNA]</scope>
    <source>
        <strain evidence="5">LMG 31159</strain>
    </source>
</reference>
<evidence type="ECO:0000256" key="1">
    <source>
        <dbReference type="ARBA" id="ARBA00006174"/>
    </source>
</evidence>
<evidence type="ECO:0000313" key="5">
    <source>
        <dbReference type="Proteomes" id="UP000698752"/>
    </source>
</evidence>
<name>A0ABS5EGE1_9PROT</name>
<dbReference type="Proteomes" id="UP000698752">
    <property type="component" value="Unassembled WGS sequence"/>
</dbReference>
<dbReference type="InterPro" id="IPR036148">
    <property type="entry name" value="MmgE/PrpD_sf"/>
</dbReference>
<dbReference type="PANTHER" id="PTHR16943">
    <property type="entry name" value="2-METHYLCITRATE DEHYDRATASE-RELATED"/>
    <property type="match status" value="1"/>
</dbReference>
<evidence type="ECO:0000313" key="4">
    <source>
        <dbReference type="EMBL" id="MBR0650080.1"/>
    </source>
</evidence>
<dbReference type="SUPFAM" id="SSF103378">
    <property type="entry name" value="2-methylcitrate dehydratase PrpD"/>
    <property type="match status" value="1"/>
</dbReference>
<comment type="similarity">
    <text evidence="1">Belongs to the PrpD family.</text>
</comment>
<proteinExistence type="inferred from homology"/>
<feature type="domain" description="MmgE/PrpD C-terminal" evidence="3">
    <location>
        <begin position="275"/>
        <end position="444"/>
    </location>
</feature>
<evidence type="ECO:0000259" key="3">
    <source>
        <dbReference type="Pfam" id="PF19305"/>
    </source>
</evidence>
<keyword evidence="5" id="KW-1185">Reference proteome</keyword>
<organism evidence="4 5">
    <name type="scientific">Neoroseomonas terrae</name>
    <dbReference type="NCBI Taxonomy" id="424799"/>
    <lineage>
        <taxon>Bacteria</taxon>
        <taxon>Pseudomonadati</taxon>
        <taxon>Pseudomonadota</taxon>
        <taxon>Alphaproteobacteria</taxon>
        <taxon>Acetobacterales</taxon>
        <taxon>Acetobacteraceae</taxon>
        <taxon>Neoroseomonas</taxon>
    </lineage>
</organism>
<evidence type="ECO:0000259" key="2">
    <source>
        <dbReference type="Pfam" id="PF03972"/>
    </source>
</evidence>
<dbReference type="EMBL" id="JAAEDI010000010">
    <property type="protein sequence ID" value="MBR0650080.1"/>
    <property type="molecule type" value="Genomic_DNA"/>
</dbReference>
<dbReference type="InterPro" id="IPR045336">
    <property type="entry name" value="MmgE_PrpD_N"/>
</dbReference>
<dbReference type="InterPro" id="IPR042183">
    <property type="entry name" value="MmgE/PrpD_sf_1"/>
</dbReference>
<dbReference type="Pfam" id="PF03972">
    <property type="entry name" value="MmgE_PrpD_N"/>
    <property type="match status" value="1"/>
</dbReference>
<dbReference type="InterPro" id="IPR045337">
    <property type="entry name" value="MmgE_PrpD_C"/>
</dbReference>
<accession>A0ABS5EGE1</accession>
<dbReference type="InterPro" id="IPR042188">
    <property type="entry name" value="MmgE/PrpD_sf_2"/>
</dbReference>
<dbReference type="Pfam" id="PF19305">
    <property type="entry name" value="MmgE_PrpD_C"/>
    <property type="match status" value="1"/>
</dbReference>
<protein>
    <submittedName>
        <fullName evidence="4">MmgE/PrpD family protein</fullName>
    </submittedName>
</protein>
<feature type="domain" description="MmgE/PrpD N-terminal" evidence="2">
    <location>
        <begin position="9"/>
        <end position="252"/>
    </location>
</feature>
<dbReference type="Gene3D" id="3.30.1330.120">
    <property type="entry name" value="2-methylcitrate dehydratase PrpD"/>
    <property type="match status" value="1"/>
</dbReference>
<dbReference type="RefSeq" id="WP_211868531.1">
    <property type="nucleotide sequence ID" value="NZ_JAAEDI010000010.1"/>
</dbReference>
<gene>
    <name evidence="4" type="ORF">GXW78_10435</name>
</gene>
<sequence>MTGTPTVSERLATFMLDTPGTAIPPDVLAQTKLQILDSIGLMLVVSGQEYGRSVCRAVQEMGRSDDATVIGTGERNTAMNAVLANGAMADALDYDDTHNETHLHPGAHIVPLTLAAGEARRSTGLEALTIAALGFEIGCRLAVAAPGQFGRRGFHTSAICGAVSTSLMASRFYGLSHQQAVWSVGTSASQAAGILQCYTDGTWTQGLHPGWIAHAAIAAALLGRAGFTGPPTAIEGRMGLFRTHVQDPDYNFDFDRTLRGLGTVWEGRTMSVKPYPTGCVIHPYLDAILALHRAGLRAEQVKRLRLPMSHHWVGIVCEPVAEKRRPATEIAGRISLQYAVAEALTRGRFGLDSVTEADLRDPAILDLVDRTDYELDPEPPARRAFKGWVIAELHDGRVLERIEHPWTRGNLDDPGTPALVRDKFRENAGRRLPSAQVEEIVAAVDAFETLADVGELARLCAIRG</sequence>
<comment type="caution">
    <text evidence="4">The sequence shown here is derived from an EMBL/GenBank/DDBJ whole genome shotgun (WGS) entry which is preliminary data.</text>
</comment>
<dbReference type="InterPro" id="IPR005656">
    <property type="entry name" value="MmgE_PrpD"/>
</dbReference>